<comment type="caution">
    <text evidence="1">The sequence shown here is derived from an EMBL/GenBank/DDBJ whole genome shotgun (WGS) entry which is preliminary data.</text>
</comment>
<protein>
    <submittedName>
        <fullName evidence="1">Uncharacterized protein</fullName>
    </submittedName>
</protein>
<proteinExistence type="predicted"/>
<evidence type="ECO:0000313" key="1">
    <source>
        <dbReference type="EMBL" id="EYC24406.1"/>
    </source>
</evidence>
<organism evidence="1 2">
    <name type="scientific">Ancylostoma ceylanicum</name>
    <dbReference type="NCBI Taxonomy" id="53326"/>
    <lineage>
        <taxon>Eukaryota</taxon>
        <taxon>Metazoa</taxon>
        <taxon>Ecdysozoa</taxon>
        <taxon>Nematoda</taxon>
        <taxon>Chromadorea</taxon>
        <taxon>Rhabditida</taxon>
        <taxon>Rhabditina</taxon>
        <taxon>Rhabditomorpha</taxon>
        <taxon>Strongyloidea</taxon>
        <taxon>Ancylostomatidae</taxon>
        <taxon>Ancylostomatinae</taxon>
        <taxon>Ancylostoma</taxon>
    </lineage>
</organism>
<name>A0A016VAW1_9BILA</name>
<dbReference type="EMBL" id="JARK01001350">
    <property type="protein sequence ID" value="EYC24406.1"/>
    <property type="molecule type" value="Genomic_DNA"/>
</dbReference>
<dbReference type="AlphaFoldDB" id="A0A016VAW1"/>
<accession>A0A016VAW1</accession>
<dbReference type="Proteomes" id="UP000024635">
    <property type="component" value="Unassembled WGS sequence"/>
</dbReference>
<evidence type="ECO:0000313" key="2">
    <source>
        <dbReference type="Proteomes" id="UP000024635"/>
    </source>
</evidence>
<keyword evidence="2" id="KW-1185">Reference proteome</keyword>
<reference evidence="2" key="1">
    <citation type="journal article" date="2015" name="Nat. Genet.">
        <title>The genome and transcriptome of the zoonotic hookworm Ancylostoma ceylanicum identify infection-specific gene families.</title>
        <authorList>
            <person name="Schwarz E.M."/>
            <person name="Hu Y."/>
            <person name="Antoshechkin I."/>
            <person name="Miller M.M."/>
            <person name="Sternberg P.W."/>
            <person name="Aroian R.V."/>
        </authorList>
    </citation>
    <scope>NUCLEOTIDE SEQUENCE</scope>
    <source>
        <strain evidence="2">HY135</strain>
    </source>
</reference>
<gene>
    <name evidence="1" type="primary">Acey_s0014.g2490</name>
    <name evidence="1" type="ORF">Y032_0014g2490</name>
</gene>
<sequence length="107" mass="12065">MMFYEDLPPRYSEGPQQQFGRTAAAIRKDRSCYSEGPQVLFGRTAGHLSVPPVFCCGPSEKLSENADSQRPQTTIRFLAKTRPFRRVINRMVTNVTKSFVMGSFVVS</sequence>